<keyword evidence="3" id="KW-0326">Glycosidase</keyword>
<dbReference type="GO" id="GO:0008477">
    <property type="term" value="F:purine nucleosidase activity"/>
    <property type="evidence" value="ECO:0007669"/>
    <property type="project" value="TreeGrafter"/>
</dbReference>
<dbReference type="Proteomes" id="UP000016932">
    <property type="component" value="Unassembled WGS sequence"/>
</dbReference>
<dbReference type="GO" id="GO:0005829">
    <property type="term" value="C:cytosol"/>
    <property type="evidence" value="ECO:0007669"/>
    <property type="project" value="TreeGrafter"/>
</dbReference>
<dbReference type="GO" id="GO:0045437">
    <property type="term" value="F:uridine nucleosidase activity"/>
    <property type="evidence" value="ECO:0007669"/>
    <property type="project" value="EnsemblFungi"/>
</dbReference>
<accession>N1Q779</accession>
<dbReference type="AlphaFoldDB" id="N1Q779"/>
<organism evidence="5 6">
    <name type="scientific">Pseudocercospora fijiensis (strain CIRAD86)</name>
    <name type="common">Black leaf streak disease fungus</name>
    <name type="synonym">Mycosphaerella fijiensis</name>
    <dbReference type="NCBI Taxonomy" id="383855"/>
    <lineage>
        <taxon>Eukaryota</taxon>
        <taxon>Fungi</taxon>
        <taxon>Dikarya</taxon>
        <taxon>Ascomycota</taxon>
        <taxon>Pezizomycotina</taxon>
        <taxon>Dothideomycetes</taxon>
        <taxon>Dothideomycetidae</taxon>
        <taxon>Mycosphaerellales</taxon>
        <taxon>Mycosphaerellaceae</taxon>
        <taxon>Pseudocercospora</taxon>
    </lineage>
</organism>
<evidence type="ECO:0000313" key="5">
    <source>
        <dbReference type="EMBL" id="EME87406.1"/>
    </source>
</evidence>
<feature type="domain" description="Inosine/uridine-preferring nucleoside hydrolase" evidence="4">
    <location>
        <begin position="14"/>
        <end position="354"/>
    </location>
</feature>
<evidence type="ECO:0000256" key="3">
    <source>
        <dbReference type="ARBA" id="ARBA00023295"/>
    </source>
</evidence>
<dbReference type="OrthoDB" id="432381at2759"/>
<sequence length="374" mass="39836">MTRGTSEDAKSFSLWLDCDTGHDDAFAILLASRHPSINLLGISTTYGNAPLSKTTYNTRAILKAIGREDIPVYVGAGKPFCRVAATAPDIHGESGLDGTTCLPVPSVEPRNDVTAVEAVYRSLKSQPAHSAYLVATGALTNTALLFAIYPDLAAHIAGLSIMGGAIGGGFSTAPMGAVKGEGERFGNWTKTAEFNIYIDPEAAKSVFSNPVLAAKTTLIPLDLTHQFLATQRVQHAMLHGGFDATEKPLDSIATVRKLFFEILTFFAKTYADVFGLTEGPPTHDPLAVAAVIAPDLFHDNGGERYQLDVVTDGDHGSSGHVRKSASQCGRTVATLLTAGEGVRIPRSLEWEALWRMLEECLARAEAAVHSNSKI</sequence>
<dbReference type="PANTHER" id="PTHR12304:SF4">
    <property type="entry name" value="URIDINE NUCLEOSIDASE"/>
    <property type="match status" value="1"/>
</dbReference>
<dbReference type="VEuPathDB" id="FungiDB:MYCFIDRAFT_62399"/>
<dbReference type="GO" id="GO:0019358">
    <property type="term" value="P:nicotinate nucleotide salvage"/>
    <property type="evidence" value="ECO:0007669"/>
    <property type="project" value="EnsemblFungi"/>
</dbReference>
<dbReference type="HOGENOM" id="CLU_036838_2_0_1"/>
<name>N1Q779_PSEFD</name>
<dbReference type="GO" id="GO:0034355">
    <property type="term" value="P:NAD+ biosynthetic process via the salvage pathway"/>
    <property type="evidence" value="ECO:0007669"/>
    <property type="project" value="EnsemblFungi"/>
</dbReference>
<dbReference type="InterPro" id="IPR036452">
    <property type="entry name" value="Ribo_hydro-like"/>
</dbReference>
<proteinExistence type="inferred from homology"/>
<dbReference type="PANTHER" id="PTHR12304">
    <property type="entry name" value="INOSINE-URIDINE PREFERRING NUCLEOSIDE HYDROLASE"/>
    <property type="match status" value="1"/>
</dbReference>
<dbReference type="KEGG" id="pfj:MYCFIDRAFT_62399"/>
<keyword evidence="2" id="KW-0378">Hydrolase</keyword>
<dbReference type="EMBL" id="KB446555">
    <property type="protein sequence ID" value="EME87406.1"/>
    <property type="molecule type" value="Genomic_DNA"/>
</dbReference>
<comment type="similarity">
    <text evidence="1">Belongs to the IUNH family.</text>
</comment>
<dbReference type="eggNOG" id="KOG2938">
    <property type="taxonomic scope" value="Eukaryota"/>
</dbReference>
<dbReference type="GO" id="GO:0070636">
    <property type="term" value="F:nicotinic acid riboside hydrolase activity"/>
    <property type="evidence" value="ECO:0007669"/>
    <property type="project" value="EnsemblFungi"/>
</dbReference>
<dbReference type="InterPro" id="IPR023186">
    <property type="entry name" value="IUNH"/>
</dbReference>
<dbReference type="SUPFAM" id="SSF53590">
    <property type="entry name" value="Nucleoside hydrolase"/>
    <property type="match status" value="1"/>
</dbReference>
<dbReference type="InterPro" id="IPR001910">
    <property type="entry name" value="Inosine/uridine_hydrolase_dom"/>
</dbReference>
<dbReference type="GO" id="GO:0008655">
    <property type="term" value="P:pyrimidine-containing compound salvage"/>
    <property type="evidence" value="ECO:0007669"/>
    <property type="project" value="EnsemblFungi"/>
</dbReference>
<reference evidence="5 6" key="1">
    <citation type="journal article" date="2012" name="PLoS Pathog.">
        <title>Diverse lifestyles and strategies of plant pathogenesis encoded in the genomes of eighteen Dothideomycetes fungi.</title>
        <authorList>
            <person name="Ohm R.A."/>
            <person name="Feau N."/>
            <person name="Henrissat B."/>
            <person name="Schoch C.L."/>
            <person name="Horwitz B.A."/>
            <person name="Barry K.W."/>
            <person name="Condon B.J."/>
            <person name="Copeland A.C."/>
            <person name="Dhillon B."/>
            <person name="Glaser F."/>
            <person name="Hesse C.N."/>
            <person name="Kosti I."/>
            <person name="LaButti K."/>
            <person name="Lindquist E.A."/>
            <person name="Lucas S."/>
            <person name="Salamov A.A."/>
            <person name="Bradshaw R.E."/>
            <person name="Ciuffetti L."/>
            <person name="Hamelin R.C."/>
            <person name="Kema G.H.J."/>
            <person name="Lawrence C."/>
            <person name="Scott J.A."/>
            <person name="Spatafora J.W."/>
            <person name="Turgeon B.G."/>
            <person name="de Wit P.J.G.M."/>
            <person name="Zhong S."/>
            <person name="Goodwin S.B."/>
            <person name="Grigoriev I.V."/>
        </authorList>
    </citation>
    <scope>NUCLEOTIDE SEQUENCE [LARGE SCALE GENOMIC DNA]</scope>
    <source>
        <strain evidence="5 6">CIRAD86</strain>
    </source>
</reference>
<dbReference type="GO" id="GO:0006218">
    <property type="term" value="P:uridine catabolic process"/>
    <property type="evidence" value="ECO:0007669"/>
    <property type="project" value="EnsemblFungi"/>
</dbReference>
<evidence type="ECO:0000256" key="1">
    <source>
        <dbReference type="ARBA" id="ARBA00009176"/>
    </source>
</evidence>
<keyword evidence="6" id="KW-1185">Reference proteome</keyword>
<protein>
    <recommendedName>
        <fullName evidence="4">Inosine/uridine-preferring nucleoside hydrolase domain-containing protein</fullName>
    </recommendedName>
</protein>
<evidence type="ECO:0000259" key="4">
    <source>
        <dbReference type="Pfam" id="PF01156"/>
    </source>
</evidence>
<dbReference type="Pfam" id="PF01156">
    <property type="entry name" value="IU_nuc_hydro"/>
    <property type="match status" value="1"/>
</dbReference>
<dbReference type="RefSeq" id="XP_007920232.1">
    <property type="nucleotide sequence ID" value="XM_007922041.1"/>
</dbReference>
<dbReference type="CDD" id="cd02651">
    <property type="entry name" value="nuc_hydro_IU_UC_XIUA"/>
    <property type="match status" value="1"/>
</dbReference>
<evidence type="ECO:0000256" key="2">
    <source>
        <dbReference type="ARBA" id="ARBA00022801"/>
    </source>
</evidence>
<dbReference type="GeneID" id="19340674"/>
<evidence type="ECO:0000313" key="6">
    <source>
        <dbReference type="Proteomes" id="UP000016932"/>
    </source>
</evidence>
<dbReference type="GO" id="GO:0006216">
    <property type="term" value="P:cytidine catabolic process"/>
    <property type="evidence" value="ECO:0007669"/>
    <property type="project" value="EnsemblFungi"/>
</dbReference>
<dbReference type="GO" id="GO:0006152">
    <property type="term" value="P:purine nucleoside catabolic process"/>
    <property type="evidence" value="ECO:0007669"/>
    <property type="project" value="TreeGrafter"/>
</dbReference>
<gene>
    <name evidence="5" type="ORF">MYCFIDRAFT_62399</name>
</gene>
<dbReference type="GO" id="GO:0070635">
    <property type="term" value="F:nicotinamide riboside hydrolase activity"/>
    <property type="evidence" value="ECO:0007669"/>
    <property type="project" value="EnsemblFungi"/>
</dbReference>
<dbReference type="STRING" id="383855.N1Q779"/>
<dbReference type="Gene3D" id="3.90.245.10">
    <property type="entry name" value="Ribonucleoside hydrolase-like"/>
    <property type="match status" value="1"/>
</dbReference>